<dbReference type="InterPro" id="IPR015966">
    <property type="entry name" value="tRNA_lig_kin_fungi"/>
</dbReference>
<protein>
    <submittedName>
        <fullName evidence="5">RNA ligase-domain-containing protein</fullName>
    </submittedName>
</protein>
<reference evidence="5 6" key="1">
    <citation type="submission" date="2024-03" db="EMBL/GenBank/DDBJ databases">
        <title>Genome-scale model development and genomic sequencing of the oleaginous clade Lipomyces.</title>
        <authorList>
            <consortium name="Lawrence Berkeley National Laboratory"/>
            <person name="Czajka J.J."/>
            <person name="Han Y."/>
            <person name="Kim J."/>
            <person name="Mondo S.J."/>
            <person name="Hofstad B.A."/>
            <person name="Robles A."/>
            <person name="Haridas S."/>
            <person name="Riley R."/>
            <person name="LaButti K."/>
            <person name="Pangilinan J."/>
            <person name="Andreopoulos W."/>
            <person name="Lipzen A."/>
            <person name="Yan J."/>
            <person name="Wang M."/>
            <person name="Ng V."/>
            <person name="Grigoriev I.V."/>
            <person name="Spatafora J.W."/>
            <person name="Magnuson J.K."/>
            <person name="Baker S.E."/>
            <person name="Pomraning K.R."/>
        </authorList>
    </citation>
    <scope>NUCLEOTIDE SEQUENCE [LARGE SCALE GENOMIC DNA]</scope>
    <source>
        <strain evidence="5 6">Phaff 52-87</strain>
    </source>
</reference>
<evidence type="ECO:0000259" key="4">
    <source>
        <dbReference type="Pfam" id="PF09511"/>
    </source>
</evidence>
<keyword evidence="6" id="KW-1185">Reference proteome</keyword>
<dbReference type="SUPFAM" id="SSF52540">
    <property type="entry name" value="P-loop containing nucleoside triphosphate hydrolases"/>
    <property type="match status" value="1"/>
</dbReference>
<accession>A0ABR1EZM9</accession>
<comment type="caution">
    <text evidence="5">The sequence shown here is derived from an EMBL/GenBank/DDBJ whole genome shotgun (WGS) entry which is preliminary data.</text>
</comment>
<evidence type="ECO:0000259" key="3">
    <source>
        <dbReference type="Pfam" id="PF08303"/>
    </source>
</evidence>
<evidence type="ECO:0000313" key="6">
    <source>
        <dbReference type="Proteomes" id="UP001498771"/>
    </source>
</evidence>
<dbReference type="Pfam" id="PF08302">
    <property type="entry name" value="tRNA_lig_CPD"/>
    <property type="match status" value="1"/>
</dbReference>
<dbReference type="Pfam" id="PF09511">
    <property type="entry name" value="RNA_lig_T4_1"/>
    <property type="match status" value="1"/>
</dbReference>
<evidence type="ECO:0000313" key="5">
    <source>
        <dbReference type="EMBL" id="KAK7203015.1"/>
    </source>
</evidence>
<dbReference type="RefSeq" id="XP_064766048.1">
    <property type="nucleotide sequence ID" value="XM_064913620.1"/>
</dbReference>
<dbReference type="EMBL" id="JBBJBU010000014">
    <property type="protein sequence ID" value="KAK7203015.1"/>
    <property type="molecule type" value="Genomic_DNA"/>
</dbReference>
<feature type="domain" description="tRNA ligase phosphodiesterase" evidence="2">
    <location>
        <begin position="635"/>
        <end position="889"/>
    </location>
</feature>
<dbReference type="InterPro" id="IPR019039">
    <property type="entry name" value="T4-Rnl1-like_N"/>
</dbReference>
<feature type="domain" description="T4 RNA ligase 1-like N-terminal" evidence="4">
    <location>
        <begin position="112"/>
        <end position="349"/>
    </location>
</feature>
<gene>
    <name evidence="5" type="ORF">BZA70DRAFT_284553</name>
</gene>
<evidence type="ECO:0000259" key="2">
    <source>
        <dbReference type="Pfam" id="PF08302"/>
    </source>
</evidence>
<dbReference type="Pfam" id="PF08303">
    <property type="entry name" value="tRNA_lig_kinase"/>
    <property type="match status" value="1"/>
</dbReference>
<sequence length="898" mass="101553">MATSQSLDPAGIAADMQAQLSLDTPVPGRILDLSFAKIQWPAETREKDTIELIDRLESMGKGKSGGEQGGKTGRRLIKPKRTVFEVPFSKYKVSGWRFMDWDFAKEGIPTRSRGLFTIMNDQDKTRAPVPEIVIRGYDKFYNINESEETKWRWISQNTSGPYELTQKENGCIIFMSGLPDGNLLVCSKHSIGVIHSEAGERWIENHLSKAGLTKRDLAATLRSLNCTAVGELCDDEFEEHVIEYRGDRAGLYLHGLNLNVPQFVTYPMEAVLEFANTFGFKPLKYKVVEKLETMQTFLEQCGKTGAWQGMEIEGFVVRCKATRSTSTPSGESVTSSDFFFKYKFEEPYFMYRSWRELTREMLNEKPINIKKHKKISEEYLKFARAYFRENKDLEQKFLQNHGIIKLRDEFLKYTGKAGSQIIDEEEPEDDSELVVRYRDDVAITSGRSVSQMLPDSVYKYILVTVATLGCGKTTLALALSRLFDWGPVQNDNISKSKGGAKRRFCEEIRSSLKTRQVAIADRNNPLRRERKQIFDDMSEVMPSEDFRYIALYFPQDLENLNKISTNKTFQVTIERVLNRGDNHQTIHPSADGEQKIAGIMAGFLRRFQPVDITKSPDSEIFSKVIELPVEGTVKANVLRVIKAISAAYPFLIPKKPTEEEIDAAIEYAMNYVPPMDGPCDPPKPKKCKPKPQSATSSQSSQKKRKVNYFALRIPSSRDDMTARLQELLIKHGADTTLLDKLLACGRVQPAFHVTLMHKAEKEKSLVPGMWDSYYNLMTSGALEKLRADVVCQSIVWNDKVMCFNVRVEARDLEIELEKGKDGEQTTTVNARSLLEPLLVRAVFHITIGTVDEAVKPVEAFNMLLSLAGADKPEDVGVTVCDVSGDDVVYSNLTPEPCL</sequence>
<dbReference type="InterPro" id="IPR015965">
    <property type="entry name" value="tRNA_lig_PDEase"/>
</dbReference>
<dbReference type="Gene3D" id="3.40.50.300">
    <property type="entry name" value="P-loop containing nucleotide triphosphate hydrolases"/>
    <property type="match status" value="1"/>
</dbReference>
<feature type="compositionally biased region" description="Low complexity" evidence="1">
    <location>
        <begin position="690"/>
        <end position="700"/>
    </location>
</feature>
<dbReference type="InterPro" id="IPR027417">
    <property type="entry name" value="P-loop_NTPase"/>
</dbReference>
<feature type="region of interest" description="Disordered" evidence="1">
    <location>
        <begin position="676"/>
        <end position="703"/>
    </location>
</feature>
<feature type="domain" description="tRNA ligase kinase" evidence="3">
    <location>
        <begin position="461"/>
        <end position="629"/>
    </location>
</feature>
<organism evidence="5 6">
    <name type="scientific">Myxozyma melibiosi</name>
    <dbReference type="NCBI Taxonomy" id="54550"/>
    <lineage>
        <taxon>Eukaryota</taxon>
        <taxon>Fungi</taxon>
        <taxon>Dikarya</taxon>
        <taxon>Ascomycota</taxon>
        <taxon>Saccharomycotina</taxon>
        <taxon>Lipomycetes</taxon>
        <taxon>Lipomycetales</taxon>
        <taxon>Lipomycetaceae</taxon>
        <taxon>Myxozyma</taxon>
    </lineage>
</organism>
<name>A0ABR1EZM9_9ASCO</name>
<keyword evidence="5" id="KW-0436">Ligase</keyword>
<dbReference type="PANTHER" id="PTHR32004:SF1">
    <property type="entry name" value="TRNA LIGASE"/>
    <property type="match status" value="1"/>
</dbReference>
<dbReference type="Proteomes" id="UP001498771">
    <property type="component" value="Unassembled WGS sequence"/>
</dbReference>
<evidence type="ECO:0000256" key="1">
    <source>
        <dbReference type="SAM" id="MobiDB-lite"/>
    </source>
</evidence>
<proteinExistence type="predicted"/>
<dbReference type="GeneID" id="90039132"/>
<dbReference type="PANTHER" id="PTHR32004">
    <property type="entry name" value="TRNA LIGASE"/>
    <property type="match status" value="1"/>
</dbReference>
<dbReference type="GO" id="GO:0016874">
    <property type="term" value="F:ligase activity"/>
    <property type="evidence" value="ECO:0007669"/>
    <property type="project" value="UniProtKB-KW"/>
</dbReference>